<organism evidence="3 4">
    <name type="scientific">Adineta ricciae</name>
    <name type="common">Rotifer</name>
    <dbReference type="NCBI Taxonomy" id="249248"/>
    <lineage>
        <taxon>Eukaryota</taxon>
        <taxon>Metazoa</taxon>
        <taxon>Spiralia</taxon>
        <taxon>Gnathifera</taxon>
        <taxon>Rotifera</taxon>
        <taxon>Eurotatoria</taxon>
        <taxon>Bdelloidea</taxon>
        <taxon>Adinetida</taxon>
        <taxon>Adinetidae</taxon>
        <taxon>Adineta</taxon>
    </lineage>
</organism>
<dbReference type="PANTHER" id="PTHR15323">
    <property type="entry name" value="D123 PROTEIN"/>
    <property type="match status" value="1"/>
</dbReference>
<reference evidence="3" key="1">
    <citation type="submission" date="2021-02" db="EMBL/GenBank/DDBJ databases">
        <authorList>
            <person name="Nowell W R."/>
        </authorList>
    </citation>
    <scope>NUCLEOTIDE SEQUENCE</scope>
</reference>
<evidence type="ECO:0000313" key="3">
    <source>
        <dbReference type="EMBL" id="CAF1141058.1"/>
    </source>
</evidence>
<comment type="similarity">
    <text evidence="1">Belongs to the CDC123 family.</text>
</comment>
<dbReference type="Proteomes" id="UP000663852">
    <property type="component" value="Unassembled WGS sequence"/>
</dbReference>
<name>A0A814S6J8_ADIRI</name>
<evidence type="ECO:0000256" key="1">
    <source>
        <dbReference type="ARBA" id="ARBA00011047"/>
    </source>
</evidence>
<protein>
    <recommendedName>
        <fullName evidence="5">Cell division cycle protein 123 homolog</fullName>
    </recommendedName>
</protein>
<dbReference type="Pfam" id="PF07065">
    <property type="entry name" value="D123"/>
    <property type="match status" value="1"/>
</dbReference>
<dbReference type="InterPro" id="IPR009772">
    <property type="entry name" value="CDC123"/>
</dbReference>
<sequence length="396" mass="46710">MNDNSTAAVKISSNQTTHNSGESYDEQLLKRSKNVNFDVEAWYKIIKSETFHTKLLPVSPSLAQAFVNFYQTRFMLKTSLTLHDVELIQSMRHQLKEQIFNSNHTSFIRLSARSPKDGKPLDSGKIGEFYQEKLSELQAKYPNEYQTTKGKANIQTIALYYAQFHSLKVTNEDQALNLIFTSERIYHDLIEILDCHEVKENQVENVNHTKVFDWDNHLIIRQWNDDLDPSMEFRCFVHQSNLTAISQYNYLCKQYHLQDENTVKCIKATIENYWRTRIQPLFDPYSDQYSNYVIDIGLIENKTTKQYDCIVIELNPFERTTHPSLFDWIKDADQLRGETNQLEMRVQTDYYPYIEDYIEFLLEVNYCNELNEASSDRPGMEPYFMFLDQIKTQLSS</sequence>
<dbReference type="EMBL" id="CAJNOJ010000114">
    <property type="protein sequence ID" value="CAF1141058.1"/>
    <property type="molecule type" value="Genomic_DNA"/>
</dbReference>
<evidence type="ECO:0000256" key="2">
    <source>
        <dbReference type="SAM" id="MobiDB-lite"/>
    </source>
</evidence>
<feature type="region of interest" description="Disordered" evidence="2">
    <location>
        <begin position="1"/>
        <end position="25"/>
    </location>
</feature>
<dbReference type="OrthoDB" id="360540at2759"/>
<proteinExistence type="inferred from homology"/>
<evidence type="ECO:0000313" key="4">
    <source>
        <dbReference type="Proteomes" id="UP000663852"/>
    </source>
</evidence>
<accession>A0A814S6J8</accession>
<dbReference type="PANTHER" id="PTHR15323:SF6">
    <property type="entry name" value="CELL DIVISION CYCLE PROTEIN 123 HOMOLOG"/>
    <property type="match status" value="1"/>
</dbReference>
<gene>
    <name evidence="3" type="ORF">EDS130_LOCUS22093</name>
</gene>
<dbReference type="AlphaFoldDB" id="A0A814S6J8"/>
<comment type="caution">
    <text evidence="3">The sequence shown here is derived from an EMBL/GenBank/DDBJ whole genome shotgun (WGS) entry which is preliminary data.</text>
</comment>
<feature type="compositionally biased region" description="Polar residues" evidence="2">
    <location>
        <begin position="1"/>
        <end position="22"/>
    </location>
</feature>
<dbReference type="GO" id="GO:0005737">
    <property type="term" value="C:cytoplasm"/>
    <property type="evidence" value="ECO:0007669"/>
    <property type="project" value="TreeGrafter"/>
</dbReference>
<evidence type="ECO:0008006" key="5">
    <source>
        <dbReference type="Google" id="ProtNLM"/>
    </source>
</evidence>